<reference evidence="1" key="1">
    <citation type="submission" date="2020-01" db="EMBL/GenBank/DDBJ databases">
        <authorList>
            <person name="Meier V. D."/>
            <person name="Meier V D."/>
        </authorList>
    </citation>
    <scope>NUCLEOTIDE SEQUENCE</scope>
    <source>
        <strain evidence="1">HLG_WM_MAG_12</strain>
    </source>
</reference>
<dbReference type="PROSITE" id="PS51257">
    <property type="entry name" value="PROKAR_LIPOPROTEIN"/>
    <property type="match status" value="1"/>
</dbReference>
<dbReference type="EMBL" id="CACVAW010000015">
    <property type="protein sequence ID" value="CAA6804733.1"/>
    <property type="molecule type" value="Genomic_DNA"/>
</dbReference>
<evidence type="ECO:0008006" key="2">
    <source>
        <dbReference type="Google" id="ProtNLM"/>
    </source>
</evidence>
<protein>
    <recommendedName>
        <fullName evidence="2">Lipoprotein</fullName>
    </recommendedName>
</protein>
<gene>
    <name evidence="1" type="ORF">HELGO_WM33852</name>
</gene>
<evidence type="ECO:0000313" key="1">
    <source>
        <dbReference type="EMBL" id="CAA6804733.1"/>
    </source>
</evidence>
<dbReference type="AlphaFoldDB" id="A0A6S6S8L5"/>
<name>A0A6S6S8L5_9BACT</name>
<sequence length="764" mass="89625">MKILYFISLIFFLGCFDQEVEPNKFIVPKFYNNLEPAIAGIEYVTSSGIKGTTSQEGEFGYNINDKITFKISNIILGKIDTNTINTDSKLTLFDLFGFTEYNKKNPRYIYIWQFLFSLSSKTDQGIVFIPKNIKETLKKQLVTTIELKDLNKEDLEKITTKLLNRNWIKESVIVDYFYNPRDIWWQISEGLIIDADITGYSIDIKTLKKEQIFSEKTIKKEYRNETAKFYPHLEELNPDLFYLYKVKNGFFQDSNNDGLIDRNITRRDTTNVYKKYQFNQNSNILKPNRRTINLFFKGSWFNKRESLKITSTANILYKYFTYPYCLNNIELCKDILDTWSQTILTSDLNEDEKISSEDLYFFDPYLDWDKSSKNFNIQKYNELVKLAKEDRKDEIFNLIFFDVSFLSNFKLSKSTEYFNLFKKYGDYIFLNKLRNIDILDLTNYLKPKVTYSLDSFVENKFIDMYYKPAERRSPKEIKLLFADLTGVIQLYSVKENKFGVTHRIYTDSSIHKSFFINKDSEIIYIDEVGIKMIAASGDKSNHVDYLNHTIPSKKQIAEYDLNKTDTKSTIIVKYPERRAIITVSEGSDAIKVIRTYDTPFTAARIMKRTPKLELVLQKGYIENPRQVLLSQDRLRMYILSNSGIDTYKFSLTGKSGIRIDQEDSKKLSSTILNVAKKFLLINSDREAVVLTDDNKLQLFSVPNKVDFIKVGHTLTMPEKIYDIKLSGDENRLFLLGEKKIYILDLSILRYYGFYIKNKLDKVAI</sequence>
<accession>A0A6S6S8L5</accession>
<dbReference type="SUPFAM" id="SSF69322">
    <property type="entry name" value="Tricorn protease domain 2"/>
    <property type="match status" value="1"/>
</dbReference>
<proteinExistence type="predicted"/>
<organism evidence="1">
    <name type="scientific">uncultured Campylobacterales bacterium</name>
    <dbReference type="NCBI Taxonomy" id="352960"/>
    <lineage>
        <taxon>Bacteria</taxon>
        <taxon>Pseudomonadati</taxon>
        <taxon>Campylobacterota</taxon>
        <taxon>Epsilonproteobacteria</taxon>
        <taxon>Campylobacterales</taxon>
        <taxon>environmental samples</taxon>
    </lineage>
</organism>